<dbReference type="PANTHER" id="PTHR30244:SF36">
    <property type="entry name" value="3-OXO-GLUCOSE-6-PHOSPHATE:GLUTAMATE AMINOTRANSFERASE"/>
    <property type="match status" value="1"/>
</dbReference>
<dbReference type="STRING" id="1630136.AS592_08885"/>
<evidence type="ECO:0000256" key="2">
    <source>
        <dbReference type="ARBA" id="ARBA00037999"/>
    </source>
</evidence>
<evidence type="ECO:0000313" key="6">
    <source>
        <dbReference type="EMBL" id="KYJ86921.1"/>
    </source>
</evidence>
<dbReference type="InterPro" id="IPR015422">
    <property type="entry name" value="PyrdxlP-dep_Trfase_small"/>
</dbReference>
<dbReference type="EMBL" id="LNKT01000012">
    <property type="protein sequence ID" value="KYJ86921.1"/>
    <property type="molecule type" value="Genomic_DNA"/>
</dbReference>
<feature type="active site" description="Proton acceptor" evidence="3">
    <location>
        <position position="184"/>
    </location>
</feature>
<dbReference type="GO" id="GO:0030170">
    <property type="term" value="F:pyridoxal phosphate binding"/>
    <property type="evidence" value="ECO:0007669"/>
    <property type="project" value="TreeGrafter"/>
</dbReference>
<reference evidence="6 7" key="1">
    <citation type="submission" date="2015-11" db="EMBL/GenBank/DDBJ databases">
        <title>Draft genome of Sulfurovum riftiae 1812E, a member of the Epsilonproteobacteria isolated from the tube of the deep-sea hydrothermal vent tubewom Riftia pachyptila.</title>
        <authorList>
            <person name="Vetriani C."/>
            <person name="Giovannelli D."/>
        </authorList>
    </citation>
    <scope>NUCLEOTIDE SEQUENCE [LARGE SCALE GENOMIC DNA]</scope>
    <source>
        <strain evidence="6 7">1812E</strain>
    </source>
</reference>
<proteinExistence type="inferred from homology"/>
<evidence type="ECO:0000256" key="4">
    <source>
        <dbReference type="PIRSR" id="PIRSR000390-2"/>
    </source>
</evidence>
<evidence type="ECO:0000256" key="1">
    <source>
        <dbReference type="ARBA" id="ARBA00022898"/>
    </source>
</evidence>
<keyword evidence="6" id="KW-0032">Aminotransferase</keyword>
<dbReference type="CDD" id="cd00616">
    <property type="entry name" value="AHBA_syn"/>
    <property type="match status" value="1"/>
</dbReference>
<dbReference type="GO" id="GO:0000271">
    <property type="term" value="P:polysaccharide biosynthetic process"/>
    <property type="evidence" value="ECO:0007669"/>
    <property type="project" value="TreeGrafter"/>
</dbReference>
<dbReference type="AlphaFoldDB" id="A0A151CHD5"/>
<dbReference type="InterPro" id="IPR000653">
    <property type="entry name" value="DegT/StrS_aminotransferase"/>
</dbReference>
<dbReference type="SUPFAM" id="SSF53383">
    <property type="entry name" value="PLP-dependent transferases"/>
    <property type="match status" value="1"/>
</dbReference>
<evidence type="ECO:0000256" key="3">
    <source>
        <dbReference type="PIRSR" id="PIRSR000390-1"/>
    </source>
</evidence>
<accession>A0A151CHD5</accession>
<comment type="caution">
    <text evidence="6">The sequence shown here is derived from an EMBL/GenBank/DDBJ whole genome shotgun (WGS) entry which is preliminary data.</text>
</comment>
<keyword evidence="1 4" id="KW-0663">Pyridoxal phosphate</keyword>
<feature type="modified residue" description="N6-(pyridoxal phosphate)lysine" evidence="4">
    <location>
        <position position="184"/>
    </location>
</feature>
<gene>
    <name evidence="6" type="ORF">AS592_08885</name>
</gene>
<dbReference type="PIRSF" id="PIRSF000390">
    <property type="entry name" value="PLP_StrS"/>
    <property type="match status" value="1"/>
</dbReference>
<evidence type="ECO:0000313" key="7">
    <source>
        <dbReference type="Proteomes" id="UP000075359"/>
    </source>
</evidence>
<dbReference type="RefSeq" id="WP_067330510.1">
    <property type="nucleotide sequence ID" value="NZ_LNKT01000012.1"/>
</dbReference>
<keyword evidence="7" id="KW-1185">Reference proteome</keyword>
<dbReference type="InterPro" id="IPR015424">
    <property type="entry name" value="PyrdxlP-dep_Trfase"/>
</dbReference>
<dbReference type="Pfam" id="PF01041">
    <property type="entry name" value="DegT_DnrJ_EryC1"/>
    <property type="match status" value="1"/>
</dbReference>
<dbReference type="Gene3D" id="3.90.1150.10">
    <property type="entry name" value="Aspartate Aminotransferase, domain 1"/>
    <property type="match status" value="1"/>
</dbReference>
<name>A0A151CHD5_9BACT</name>
<protein>
    <submittedName>
        <fullName evidence="6">Aminotransferase</fullName>
    </submittedName>
</protein>
<dbReference type="Proteomes" id="UP000075359">
    <property type="component" value="Unassembled WGS sequence"/>
</dbReference>
<comment type="similarity">
    <text evidence="2 5">Belongs to the DegT/DnrJ/EryC1 family.</text>
</comment>
<keyword evidence="6" id="KW-0808">Transferase</keyword>
<sequence>MIEYENLRKVNEILFERYSESFDAFLKSGWYILGNNVTRFEEKFAHYCNTGFCIGVASGLDALILALDACDFPKGSEVIVPSNTYIATILAIVRSGYKPVLVEPNIQSYTIDPAKIENKISKSTKAILVVHLYGKACDMDPIMHIARKHDLAVIEDCAQAHGARYKGQKVGSFGIGCFSFYPTKNLGALGDAGAITCSDAEFAGKIRALRNYGSHKKYYNDYIGYNSRLDEVQAGFLLIKLELLENITQHKRTLAKIYLEQLDRYVITPVINPDYFDVYHIFNIRHQERDVLKTFLLQNDIKTEVHYPIPPHKQQALQGILSGQYPISEEIHETTLSLPISYAHTREDILRVCEVVNAFK</sequence>
<dbReference type="GO" id="GO:0008483">
    <property type="term" value="F:transaminase activity"/>
    <property type="evidence" value="ECO:0007669"/>
    <property type="project" value="UniProtKB-KW"/>
</dbReference>
<evidence type="ECO:0000256" key="5">
    <source>
        <dbReference type="RuleBase" id="RU004508"/>
    </source>
</evidence>
<organism evidence="6 7">
    <name type="scientific">Sulfurovum riftiae</name>
    <dbReference type="NCBI Taxonomy" id="1630136"/>
    <lineage>
        <taxon>Bacteria</taxon>
        <taxon>Pseudomonadati</taxon>
        <taxon>Campylobacterota</taxon>
        <taxon>Epsilonproteobacteria</taxon>
        <taxon>Campylobacterales</taxon>
        <taxon>Sulfurovaceae</taxon>
        <taxon>Sulfurovum</taxon>
    </lineage>
</organism>
<dbReference type="PANTHER" id="PTHR30244">
    <property type="entry name" value="TRANSAMINASE"/>
    <property type="match status" value="1"/>
</dbReference>
<dbReference type="OrthoDB" id="9766188at2"/>
<dbReference type="InterPro" id="IPR015421">
    <property type="entry name" value="PyrdxlP-dep_Trfase_major"/>
</dbReference>
<dbReference type="Gene3D" id="3.40.640.10">
    <property type="entry name" value="Type I PLP-dependent aspartate aminotransferase-like (Major domain)"/>
    <property type="match status" value="1"/>
</dbReference>